<feature type="transmembrane region" description="Helical" evidence="1">
    <location>
        <begin position="141"/>
        <end position="161"/>
    </location>
</feature>
<evidence type="ECO:0000256" key="1">
    <source>
        <dbReference type="SAM" id="Phobius"/>
    </source>
</evidence>
<feature type="transmembrane region" description="Helical" evidence="1">
    <location>
        <begin position="275"/>
        <end position="295"/>
    </location>
</feature>
<sequence>MERERIRASFKILTGYVFLFLAIAAGLRKGNDPDYANYKEIYEGAVSSVVVDVEPAYQKLNFFFDAVGFGFEGLILAIALASVMMKCIAIIKYSEYFFLSLLIYISTIYLLFDVVAIRQGFAIAIIMLSLALWENDKKKALLLYVFAPLIHIASLVFLPVLLLCNRNYGRKTLLVSIAAITVIVTLSQVFSIIDVMENIPFIPDFLLIKLKTYSSYNKEAVFSFKQVIVSIFAYLVYTKVSCSRYVKLCCVVYIFGCLISSLFSSVGDIAFRIKWFFSWTEIIFLPYLIGYSYRYFRDNEMRLISRFLFFTLIFSMYFIPAYNFIESIHERGFSLIL</sequence>
<feature type="transmembrane region" description="Helical" evidence="1">
    <location>
        <begin position="62"/>
        <end position="84"/>
    </location>
</feature>
<feature type="transmembrane region" description="Helical" evidence="1">
    <location>
        <begin position="96"/>
        <end position="129"/>
    </location>
</feature>
<dbReference type="EMBL" id="CP042220">
    <property type="protein sequence ID" value="QDX31264.1"/>
    <property type="molecule type" value="Genomic_DNA"/>
</dbReference>
<keyword evidence="1" id="KW-0812">Transmembrane</keyword>
<dbReference type="STRING" id="568768.GCA_000406125_00697"/>
<dbReference type="Pfam" id="PF14897">
    <property type="entry name" value="EpsG"/>
    <property type="match status" value="1"/>
</dbReference>
<keyword evidence="1" id="KW-1133">Transmembrane helix</keyword>
<dbReference type="OrthoDB" id="1424730at2"/>
<keyword evidence="3" id="KW-1185">Reference proteome</keyword>
<gene>
    <name evidence="2" type="ORF">Dpoa569_0003259</name>
</gene>
<dbReference type="Proteomes" id="UP000320591">
    <property type="component" value="Chromosome"/>
</dbReference>
<organism evidence="2 3">
    <name type="scientific">Dickeya poaceiphila</name>
    <dbReference type="NCBI Taxonomy" id="568768"/>
    <lineage>
        <taxon>Bacteria</taxon>
        <taxon>Pseudomonadati</taxon>
        <taxon>Pseudomonadota</taxon>
        <taxon>Gammaproteobacteria</taxon>
        <taxon>Enterobacterales</taxon>
        <taxon>Pectobacteriaceae</taxon>
        <taxon>Dickeya</taxon>
    </lineage>
</organism>
<evidence type="ECO:0000313" key="3">
    <source>
        <dbReference type="Proteomes" id="UP000320591"/>
    </source>
</evidence>
<feature type="transmembrane region" description="Helical" evidence="1">
    <location>
        <begin position="307"/>
        <end position="325"/>
    </location>
</feature>
<name>A0A5B8IAE5_9GAMM</name>
<dbReference type="AlphaFoldDB" id="A0A5B8IAE5"/>
<feature type="transmembrane region" description="Helical" evidence="1">
    <location>
        <begin position="245"/>
        <end position="263"/>
    </location>
</feature>
<dbReference type="InterPro" id="IPR049458">
    <property type="entry name" value="EpsG-like"/>
</dbReference>
<keyword evidence="1" id="KW-0472">Membrane</keyword>
<protein>
    <submittedName>
        <fullName evidence="2">EpsG family protein</fullName>
    </submittedName>
</protein>
<dbReference type="RefSeq" id="WP_042868666.1">
    <property type="nucleotide sequence ID" value="NZ_CM001975.1"/>
</dbReference>
<proteinExistence type="predicted"/>
<feature type="transmembrane region" description="Helical" evidence="1">
    <location>
        <begin position="220"/>
        <end position="238"/>
    </location>
</feature>
<feature type="transmembrane region" description="Helical" evidence="1">
    <location>
        <begin position="12"/>
        <end position="28"/>
    </location>
</feature>
<accession>A0A5B8IAE5</accession>
<dbReference type="KEGG" id="dic:Dpoa569_0003259"/>
<feature type="transmembrane region" description="Helical" evidence="1">
    <location>
        <begin position="173"/>
        <end position="193"/>
    </location>
</feature>
<evidence type="ECO:0000313" key="2">
    <source>
        <dbReference type="EMBL" id="QDX31264.1"/>
    </source>
</evidence>
<reference evidence="2 3" key="1">
    <citation type="journal article" date="2019" name="Environ. Microbiol.">
        <title>The phytopathogenic nature of Dickeya aquatica 174/2 and the dynamic early evolution of Dickeya pathogenicity.</title>
        <authorList>
            <person name="Duprey A."/>
            <person name="Taib N."/>
            <person name="Leonard S."/>
            <person name="Garin T."/>
            <person name="Flandrois J.P."/>
            <person name="Nasser W."/>
            <person name="Brochier-Armanet C."/>
            <person name="Reverchon S."/>
        </authorList>
    </citation>
    <scope>NUCLEOTIDE SEQUENCE [LARGE SCALE GENOMIC DNA]</scope>
    <source>
        <strain evidence="2 3">NCPPB 569</strain>
    </source>
</reference>